<evidence type="ECO:0000256" key="1">
    <source>
        <dbReference type="SAM" id="MobiDB-lite"/>
    </source>
</evidence>
<feature type="compositionally biased region" description="Polar residues" evidence="1">
    <location>
        <begin position="10"/>
        <end position="20"/>
    </location>
</feature>
<sequence length="234" mass="25743">MIGSGRIPANSKSKTSSADSNLGPRCEGSGKTKVLPSLGPRVEARNETRNPPRLGKEECGWEEFCDFEPCLKTNFGTSVNVLPNFSTKKRIANTKNVPDKELQESAFLAPLVPVAEVPIPRATPCAYCWYNIRLTSSGAAGAPSISNIFLISPLCGVKSSKSDRRGFLKRTLQPEVPQQPTVQLIRCDVITHQATRAVNCIFLLSIGDTTEEMKNRKENKTRCQEQHRTRKANG</sequence>
<accession>A0A4Y2VLK0</accession>
<evidence type="ECO:0000313" key="3">
    <source>
        <dbReference type="Proteomes" id="UP000499080"/>
    </source>
</evidence>
<protein>
    <submittedName>
        <fullName evidence="2">Uncharacterized protein</fullName>
    </submittedName>
</protein>
<name>A0A4Y2VLK0_ARAVE</name>
<dbReference type="Proteomes" id="UP000499080">
    <property type="component" value="Unassembled WGS sequence"/>
</dbReference>
<dbReference type="AlphaFoldDB" id="A0A4Y2VLK0"/>
<evidence type="ECO:0000313" key="2">
    <source>
        <dbReference type="EMBL" id="GBO25482.1"/>
    </source>
</evidence>
<organism evidence="2 3">
    <name type="scientific">Araneus ventricosus</name>
    <name type="common">Orbweaver spider</name>
    <name type="synonym">Epeira ventricosa</name>
    <dbReference type="NCBI Taxonomy" id="182803"/>
    <lineage>
        <taxon>Eukaryota</taxon>
        <taxon>Metazoa</taxon>
        <taxon>Ecdysozoa</taxon>
        <taxon>Arthropoda</taxon>
        <taxon>Chelicerata</taxon>
        <taxon>Arachnida</taxon>
        <taxon>Araneae</taxon>
        <taxon>Araneomorphae</taxon>
        <taxon>Entelegynae</taxon>
        <taxon>Araneoidea</taxon>
        <taxon>Araneidae</taxon>
        <taxon>Araneus</taxon>
    </lineage>
</organism>
<dbReference type="EMBL" id="BGPR01048476">
    <property type="protein sequence ID" value="GBO25482.1"/>
    <property type="molecule type" value="Genomic_DNA"/>
</dbReference>
<feature type="region of interest" description="Disordered" evidence="1">
    <location>
        <begin position="1"/>
        <end position="53"/>
    </location>
</feature>
<feature type="region of interest" description="Disordered" evidence="1">
    <location>
        <begin position="215"/>
        <end position="234"/>
    </location>
</feature>
<proteinExistence type="predicted"/>
<feature type="compositionally biased region" description="Basic and acidic residues" evidence="1">
    <location>
        <begin position="42"/>
        <end position="53"/>
    </location>
</feature>
<reference evidence="2 3" key="1">
    <citation type="journal article" date="2019" name="Sci. Rep.">
        <title>Orb-weaving spider Araneus ventricosus genome elucidates the spidroin gene catalogue.</title>
        <authorList>
            <person name="Kono N."/>
            <person name="Nakamura H."/>
            <person name="Ohtoshi R."/>
            <person name="Moran D.A.P."/>
            <person name="Shinohara A."/>
            <person name="Yoshida Y."/>
            <person name="Fujiwara M."/>
            <person name="Mori M."/>
            <person name="Tomita M."/>
            <person name="Arakawa K."/>
        </authorList>
    </citation>
    <scope>NUCLEOTIDE SEQUENCE [LARGE SCALE GENOMIC DNA]</scope>
</reference>
<keyword evidence="3" id="KW-1185">Reference proteome</keyword>
<comment type="caution">
    <text evidence="2">The sequence shown here is derived from an EMBL/GenBank/DDBJ whole genome shotgun (WGS) entry which is preliminary data.</text>
</comment>
<feature type="compositionally biased region" description="Basic and acidic residues" evidence="1">
    <location>
        <begin position="215"/>
        <end position="227"/>
    </location>
</feature>
<gene>
    <name evidence="2" type="ORF">AVEN_147032_1</name>
</gene>